<dbReference type="CDD" id="cd09618">
    <property type="entry name" value="CBM9_like_2"/>
    <property type="match status" value="1"/>
</dbReference>
<dbReference type="Pfam" id="PF06452">
    <property type="entry name" value="CBM9_1"/>
    <property type="match status" value="1"/>
</dbReference>
<dbReference type="Pfam" id="PF19313">
    <property type="entry name" value="DUF5916"/>
    <property type="match status" value="1"/>
</dbReference>
<dbReference type="Proteomes" id="UP001252186">
    <property type="component" value="Unassembled WGS sequence"/>
</dbReference>
<evidence type="ECO:0000313" key="4">
    <source>
        <dbReference type="EMBL" id="MDT0551689.1"/>
    </source>
</evidence>
<dbReference type="EMBL" id="JAVRHV010000001">
    <property type="protein sequence ID" value="MDT0551689.1"/>
    <property type="molecule type" value="Genomic_DNA"/>
</dbReference>
<feature type="chain" id="PRO_5046000189" evidence="1">
    <location>
        <begin position="24"/>
        <end position="812"/>
    </location>
</feature>
<gene>
    <name evidence="4" type="ORF">RM519_00385</name>
</gene>
<feature type="domain" description="DUF5916" evidence="3">
    <location>
        <begin position="232"/>
        <end position="808"/>
    </location>
</feature>
<sequence>MKNIPLLCILLLTSVLYSQNAKKSTNAQRVKNAPKIDGKLDDAAWLNVEPAKDFMMFEPSSGIPEPENRKTTVKIVYDDKAIYIGAYLFDDAPSEIPMQFGNRDEIGQVDYLQVNFNPNNDGQNDTEFIVMSTGVQADSKSSNSGNSRRKDMSWSTVWYSDVSVVDDGWIVEMKIPYAALRFSNDEVQTWGLNILRNFKKQNESYSWNFIDRTKGNYPQYAGEIKGIENIKPPTRIEFYPYAAGAVNFYDGETSSISSIGMDLKYGLDETFTLDATLIPDFGQTAFDNQELNLGPFEQRFEERRTFFTEGTELFNKGSLFYSRRIGNRPTKYSEAEDDLEENEEVIENPSTVKMLNAVKVSGRTKKGLGIGFFNAITERTYARITDTITNESRKFMTESLTNYNVMVLDQQFNRNSSVSLINTNTFREGDFRDANVTGLTFDLADKNNLYKVRGNFKLSNVNEFDELTTGMSTFLNFDKNSGNVQYGVGAWMVDEKYDISDLGFLRENNTQRYWADLSYEIFEPTNAFNSYRFSINPGIKYQHNPHEFSSADIEFESFFVTIDRFAFGADFTTLLGDEYDFREARSSDPSVYFRQNGGFQAGVMVSSDYRKKFAYDIRPNFAKRYDDHFEEYEVSISPRYRFTDKFNMIYELNLGKTLNEKGRVTELDDETIIFGNRDKKTIENVLTSNLSFNRKSTMALAFRHYWSTVRYDEQFYSLNNSGLLDPHPYDENSDINYNVWNLDLSYVWEFAPGSQLIGLYRNSIFDYNDQSYLDFGENLDELFSQEIGHNISLKLIYYIDYNNAKTWFKKKA</sequence>
<comment type="caution">
    <text evidence="4">The sequence shown here is derived from an EMBL/GenBank/DDBJ whole genome shotgun (WGS) entry which is preliminary data.</text>
</comment>
<accession>A0ABU2Y0J7</accession>
<dbReference type="InterPro" id="IPR010502">
    <property type="entry name" value="Carb-bd_dom_fam9"/>
</dbReference>
<evidence type="ECO:0000259" key="3">
    <source>
        <dbReference type="Pfam" id="PF19313"/>
    </source>
</evidence>
<evidence type="ECO:0000259" key="2">
    <source>
        <dbReference type="Pfam" id="PF06452"/>
    </source>
</evidence>
<dbReference type="InterPro" id="IPR045670">
    <property type="entry name" value="DUF5916"/>
</dbReference>
<keyword evidence="1" id="KW-0732">Signal</keyword>
<protein>
    <submittedName>
        <fullName evidence="4">DUF5916 domain-containing protein</fullName>
    </submittedName>
</protein>
<reference evidence="4 5" key="1">
    <citation type="submission" date="2023-09" db="EMBL/GenBank/DDBJ databases">
        <authorList>
            <person name="Rey-Velasco X."/>
        </authorList>
    </citation>
    <scope>NUCLEOTIDE SEQUENCE [LARGE SCALE GENOMIC DNA]</scope>
    <source>
        <strain evidence="4 5">P050</strain>
    </source>
</reference>
<evidence type="ECO:0000256" key="1">
    <source>
        <dbReference type="SAM" id="SignalP"/>
    </source>
</evidence>
<evidence type="ECO:0000313" key="5">
    <source>
        <dbReference type="Proteomes" id="UP001252186"/>
    </source>
</evidence>
<dbReference type="SUPFAM" id="SSF49344">
    <property type="entry name" value="CBD9-like"/>
    <property type="match status" value="1"/>
</dbReference>
<feature type="domain" description="Carbohydrate-binding" evidence="2">
    <location>
        <begin position="36"/>
        <end position="204"/>
    </location>
</feature>
<organism evidence="4 5">
    <name type="scientific">Urechidicola vernalis</name>
    <dbReference type="NCBI Taxonomy" id="3075600"/>
    <lineage>
        <taxon>Bacteria</taxon>
        <taxon>Pseudomonadati</taxon>
        <taxon>Bacteroidota</taxon>
        <taxon>Flavobacteriia</taxon>
        <taxon>Flavobacteriales</taxon>
        <taxon>Flavobacteriaceae</taxon>
        <taxon>Urechidicola</taxon>
    </lineage>
</organism>
<keyword evidence="5" id="KW-1185">Reference proteome</keyword>
<dbReference type="Gene3D" id="2.60.40.1190">
    <property type="match status" value="1"/>
</dbReference>
<feature type="signal peptide" evidence="1">
    <location>
        <begin position="1"/>
        <end position="23"/>
    </location>
</feature>
<dbReference type="RefSeq" id="WP_311591474.1">
    <property type="nucleotide sequence ID" value="NZ_JAVRHV010000001.1"/>
</dbReference>
<name>A0ABU2Y0J7_9FLAO</name>
<proteinExistence type="predicted"/>